<organism evidence="1 2">
    <name type="scientific">Cricetulus griseus</name>
    <name type="common">Chinese hamster</name>
    <name type="synonym">Cricetulus barabensis griseus</name>
    <dbReference type="NCBI Taxonomy" id="10029"/>
    <lineage>
        <taxon>Eukaryota</taxon>
        <taxon>Metazoa</taxon>
        <taxon>Chordata</taxon>
        <taxon>Craniata</taxon>
        <taxon>Vertebrata</taxon>
        <taxon>Euteleostomi</taxon>
        <taxon>Mammalia</taxon>
        <taxon>Eutheria</taxon>
        <taxon>Euarchontoglires</taxon>
        <taxon>Glires</taxon>
        <taxon>Rodentia</taxon>
        <taxon>Myomorpha</taxon>
        <taxon>Muroidea</taxon>
        <taxon>Cricetidae</taxon>
        <taxon>Cricetinae</taxon>
        <taxon>Cricetulus</taxon>
    </lineage>
</organism>
<accession>A0A061I2H6</accession>
<dbReference type="Proteomes" id="UP000030759">
    <property type="component" value="Unassembled WGS sequence"/>
</dbReference>
<protein>
    <submittedName>
        <fullName evidence="1">HEAT repeat-containing protein 5A</fullName>
    </submittedName>
</protein>
<name>A0A061I2H6_CRIGR</name>
<reference evidence="2" key="1">
    <citation type="journal article" date="2013" name="Nat. Biotechnol.">
        <title>Chinese hamster genome sequenced from sorted chromosomes.</title>
        <authorList>
            <person name="Brinkrolf K."/>
            <person name="Rupp O."/>
            <person name="Laux H."/>
            <person name="Kollin F."/>
            <person name="Ernst W."/>
            <person name="Linke B."/>
            <person name="Kofler R."/>
            <person name="Romand S."/>
            <person name="Hesse F."/>
            <person name="Budach W.E."/>
            <person name="Galosy S."/>
            <person name="Muller D."/>
            <person name="Noll T."/>
            <person name="Wienberg J."/>
            <person name="Jostock T."/>
            <person name="Leonard M."/>
            <person name="Grillari J."/>
            <person name="Tauch A."/>
            <person name="Goesmann A."/>
            <person name="Helk B."/>
            <person name="Mott J.E."/>
            <person name="Puhler A."/>
            <person name="Borth N."/>
        </authorList>
    </citation>
    <scope>NUCLEOTIDE SEQUENCE [LARGE SCALE GENOMIC DNA]</scope>
    <source>
        <strain evidence="2">17A/GY</strain>
    </source>
</reference>
<evidence type="ECO:0000313" key="2">
    <source>
        <dbReference type="Proteomes" id="UP000030759"/>
    </source>
</evidence>
<evidence type="ECO:0000313" key="1">
    <source>
        <dbReference type="EMBL" id="ERE72584.1"/>
    </source>
</evidence>
<proteinExistence type="predicted"/>
<sequence length="170" mass="19087">MKTYQLLHSIFQFPNPAISYPYIYSLASSIVEKLQEIDKRKPEDTAELQIFQEGIKVLEALVTIAEEQHRSQLVACLLPVLISFLLEENALGSATSVMRSLHDFALQNLMQIGPRYSSVFRNVMASSPAMRARLEAAVKGNQESVRVEPPSKHAKNLGRNSSIQLKTNFL</sequence>
<gene>
    <name evidence="1" type="ORF">H671_5g14918</name>
</gene>
<dbReference type="AlphaFoldDB" id="A0A061I2H6"/>
<dbReference type="PANTHER" id="PTHR21663:SF1">
    <property type="entry name" value="HEAT REPEAT-CONTAINING PROTEIN 5A"/>
    <property type="match status" value="1"/>
</dbReference>
<dbReference type="GO" id="GO:0008104">
    <property type="term" value="P:intracellular protein localization"/>
    <property type="evidence" value="ECO:0007669"/>
    <property type="project" value="TreeGrafter"/>
</dbReference>
<dbReference type="PANTHER" id="PTHR21663">
    <property type="entry name" value="HYPOTHETICAL HEAT DOMAIN-CONTAINING"/>
    <property type="match status" value="1"/>
</dbReference>
<dbReference type="GO" id="GO:0042147">
    <property type="term" value="P:retrograde transport, endosome to Golgi"/>
    <property type="evidence" value="ECO:0007669"/>
    <property type="project" value="TreeGrafter"/>
</dbReference>
<dbReference type="GO" id="GO:0016020">
    <property type="term" value="C:membrane"/>
    <property type="evidence" value="ECO:0007669"/>
    <property type="project" value="TreeGrafter"/>
</dbReference>
<dbReference type="InterPro" id="IPR040108">
    <property type="entry name" value="Laa1/Sip1/HEATR5"/>
</dbReference>
<dbReference type="GO" id="GO:0005794">
    <property type="term" value="C:Golgi apparatus"/>
    <property type="evidence" value="ECO:0007669"/>
    <property type="project" value="TreeGrafter"/>
</dbReference>
<dbReference type="EMBL" id="KE680376">
    <property type="protein sequence ID" value="ERE72584.1"/>
    <property type="molecule type" value="Genomic_DNA"/>
</dbReference>
<dbReference type="GO" id="GO:0005829">
    <property type="term" value="C:cytosol"/>
    <property type="evidence" value="ECO:0007669"/>
    <property type="project" value="GOC"/>
</dbReference>
<dbReference type="GO" id="GO:0030139">
    <property type="term" value="C:endocytic vesicle"/>
    <property type="evidence" value="ECO:0007669"/>
    <property type="project" value="TreeGrafter"/>
</dbReference>
<dbReference type="GO" id="GO:0006897">
    <property type="term" value="P:endocytosis"/>
    <property type="evidence" value="ECO:0007669"/>
    <property type="project" value="TreeGrafter"/>
</dbReference>